<sequence>MNVLATTPAEIDHRVDYILTHMIKFRRRVRNRLALKPTLNDASLVRKAILKVRVEYRRQNTVPCISLARMVYLEDYNYTTFKSAGGHPIGLNVERILTAVLRRLEEQHHA</sequence>
<proteinExistence type="predicted"/>
<organism evidence="1 2">
    <name type="scientific">Panagrellus redivivus</name>
    <name type="common">Microworm</name>
    <dbReference type="NCBI Taxonomy" id="6233"/>
    <lineage>
        <taxon>Eukaryota</taxon>
        <taxon>Metazoa</taxon>
        <taxon>Ecdysozoa</taxon>
        <taxon>Nematoda</taxon>
        <taxon>Chromadorea</taxon>
        <taxon>Rhabditida</taxon>
        <taxon>Tylenchina</taxon>
        <taxon>Panagrolaimomorpha</taxon>
        <taxon>Panagrolaimoidea</taxon>
        <taxon>Panagrolaimidae</taxon>
        <taxon>Panagrellus</taxon>
    </lineage>
</organism>
<dbReference type="WBParaSite" id="Pan_g16638.t1">
    <property type="protein sequence ID" value="Pan_g16638.t1"/>
    <property type="gene ID" value="Pan_g16638"/>
</dbReference>
<evidence type="ECO:0000313" key="2">
    <source>
        <dbReference type="WBParaSite" id="Pan_g16638.t1"/>
    </source>
</evidence>
<keyword evidence="1" id="KW-1185">Reference proteome</keyword>
<dbReference type="AlphaFoldDB" id="A0A7E4ZTJ8"/>
<evidence type="ECO:0000313" key="1">
    <source>
        <dbReference type="Proteomes" id="UP000492821"/>
    </source>
</evidence>
<protein>
    <submittedName>
        <fullName evidence="2">Reverse transcriptase domain-containing protein</fullName>
    </submittedName>
</protein>
<accession>A0A7E4ZTJ8</accession>
<name>A0A7E4ZTJ8_PANRE</name>
<reference evidence="2" key="2">
    <citation type="submission" date="2020-10" db="UniProtKB">
        <authorList>
            <consortium name="WormBaseParasite"/>
        </authorList>
    </citation>
    <scope>IDENTIFICATION</scope>
</reference>
<dbReference type="Proteomes" id="UP000492821">
    <property type="component" value="Unassembled WGS sequence"/>
</dbReference>
<reference evidence="1" key="1">
    <citation type="journal article" date="2013" name="Genetics">
        <title>The draft genome and transcriptome of Panagrellus redivivus are shaped by the harsh demands of a free-living lifestyle.</title>
        <authorList>
            <person name="Srinivasan J."/>
            <person name="Dillman A.R."/>
            <person name="Macchietto M.G."/>
            <person name="Heikkinen L."/>
            <person name="Lakso M."/>
            <person name="Fracchia K.M."/>
            <person name="Antoshechkin I."/>
            <person name="Mortazavi A."/>
            <person name="Wong G."/>
            <person name="Sternberg P.W."/>
        </authorList>
    </citation>
    <scope>NUCLEOTIDE SEQUENCE [LARGE SCALE GENOMIC DNA]</scope>
    <source>
        <strain evidence="1">MT8872</strain>
    </source>
</reference>